<accession>A0A433PEA3</accession>
<feature type="transmembrane region" description="Helical" evidence="1">
    <location>
        <begin position="121"/>
        <end position="140"/>
    </location>
</feature>
<keyword evidence="3" id="KW-1185">Reference proteome</keyword>
<keyword evidence="1" id="KW-1133">Transmembrane helix</keyword>
<gene>
    <name evidence="2" type="ORF">BC938DRAFT_476804</name>
</gene>
<keyword evidence="1" id="KW-0812">Transmembrane</keyword>
<reference evidence="2 3" key="1">
    <citation type="journal article" date="2018" name="New Phytol.">
        <title>Phylogenomics of Endogonaceae and evolution of mycorrhizas within Mucoromycota.</title>
        <authorList>
            <person name="Chang Y."/>
            <person name="Desiro A."/>
            <person name="Na H."/>
            <person name="Sandor L."/>
            <person name="Lipzen A."/>
            <person name="Clum A."/>
            <person name="Barry K."/>
            <person name="Grigoriev I.V."/>
            <person name="Martin F.M."/>
            <person name="Stajich J.E."/>
            <person name="Smith M.E."/>
            <person name="Bonito G."/>
            <person name="Spatafora J.W."/>
        </authorList>
    </citation>
    <scope>NUCLEOTIDE SEQUENCE [LARGE SCALE GENOMIC DNA]</scope>
    <source>
        <strain evidence="2 3">AD002</strain>
    </source>
</reference>
<dbReference type="EMBL" id="RBNJ01025049">
    <property type="protein sequence ID" value="RUS15835.1"/>
    <property type="molecule type" value="Genomic_DNA"/>
</dbReference>
<protein>
    <submittedName>
        <fullName evidence="2">Uncharacterized protein</fullName>
    </submittedName>
</protein>
<evidence type="ECO:0000313" key="2">
    <source>
        <dbReference type="EMBL" id="RUS15835.1"/>
    </source>
</evidence>
<comment type="caution">
    <text evidence="2">The sequence shown here is derived from an EMBL/GenBank/DDBJ whole genome shotgun (WGS) entry which is preliminary data.</text>
</comment>
<evidence type="ECO:0000256" key="1">
    <source>
        <dbReference type="SAM" id="Phobius"/>
    </source>
</evidence>
<dbReference type="AlphaFoldDB" id="A0A433PEA3"/>
<keyword evidence="1" id="KW-0472">Membrane</keyword>
<sequence>GRLLLFDPSSSHSRGRRTCVRSSSLTATTWCVASVHPTATSCAPPLACSLTAVPSGPSPPANDTLSSPARRLMGGSAWGMRTRSERAALDQPRSRCISLNSMRREGCIGISMESRLRWGRFFLIVGVGVSWSSSLVYYFGCYAKKLPTTGARRRQCSTSSYRLRRLSSGIDIYFALAGVLEPKPKDGGVDCVGRGRGAVQGRVYGE</sequence>
<name>A0A433PEA3_9FUNG</name>
<organism evidence="2 3">
    <name type="scientific">Jimgerdemannia flammicorona</name>
    <dbReference type="NCBI Taxonomy" id="994334"/>
    <lineage>
        <taxon>Eukaryota</taxon>
        <taxon>Fungi</taxon>
        <taxon>Fungi incertae sedis</taxon>
        <taxon>Mucoromycota</taxon>
        <taxon>Mucoromycotina</taxon>
        <taxon>Endogonomycetes</taxon>
        <taxon>Endogonales</taxon>
        <taxon>Endogonaceae</taxon>
        <taxon>Jimgerdemannia</taxon>
    </lineage>
</organism>
<feature type="non-terminal residue" evidence="2">
    <location>
        <position position="1"/>
    </location>
</feature>
<evidence type="ECO:0000313" key="3">
    <source>
        <dbReference type="Proteomes" id="UP000274822"/>
    </source>
</evidence>
<dbReference type="Proteomes" id="UP000274822">
    <property type="component" value="Unassembled WGS sequence"/>
</dbReference>
<feature type="non-terminal residue" evidence="2">
    <location>
        <position position="206"/>
    </location>
</feature>
<proteinExistence type="predicted"/>